<dbReference type="Pfam" id="PF00561">
    <property type="entry name" value="Abhydrolase_1"/>
    <property type="match status" value="1"/>
</dbReference>
<organism evidence="3 4">
    <name type="scientific">Coniochaeta hoffmannii</name>
    <dbReference type="NCBI Taxonomy" id="91930"/>
    <lineage>
        <taxon>Eukaryota</taxon>
        <taxon>Fungi</taxon>
        <taxon>Dikarya</taxon>
        <taxon>Ascomycota</taxon>
        <taxon>Pezizomycotina</taxon>
        <taxon>Sordariomycetes</taxon>
        <taxon>Sordariomycetidae</taxon>
        <taxon>Coniochaetales</taxon>
        <taxon>Coniochaetaceae</taxon>
        <taxon>Coniochaeta</taxon>
    </lineage>
</organism>
<keyword evidence="1" id="KW-0472">Membrane</keyword>
<dbReference type="AlphaFoldDB" id="A0AA38R7K7"/>
<protein>
    <submittedName>
        <fullName evidence="3">Alpha/beta-hydrolase</fullName>
    </submittedName>
</protein>
<evidence type="ECO:0000256" key="1">
    <source>
        <dbReference type="SAM" id="Phobius"/>
    </source>
</evidence>
<feature type="domain" description="AB hydrolase-1" evidence="2">
    <location>
        <begin position="120"/>
        <end position="227"/>
    </location>
</feature>
<sequence>MPPYWVACLPVVVPLAIYLLFLGLAANPLVQRNLLYAHKFPPLWWNDINEPQSWGFAKNQVTPFSLITADAETLYAWHILPLPLYSQHEDELSAQPSGFNTNIEETLNFRLLSEDPNARLLLYFHGNAGHVAQGYRPAFYHTLTETSAFHILAIDYRGFGRSTGSPTEEGLTLDACAAVDWVMRSVGLSPERIVLLGHSLGTAVTAAVAERYAVQGVDFAGVVMVAGFSSLPSMLSGYAIAGWVPVLRPLKAVPFLLQKVLDFVVDKWDSKQRLRDLVRTVKARDGKLRLHLVHGRNDWDIPYHEDDELFAAAVNGTVGNADGMDPRVLAEQKEQRTVRKGEDAFVATWTEGGIQIRQELFPTGGHNEVMTYAPVSLAVMRAFQLDRTADLI</sequence>
<dbReference type="Gene3D" id="3.40.50.1820">
    <property type="entry name" value="alpha/beta hydrolase"/>
    <property type="match status" value="1"/>
</dbReference>
<dbReference type="Proteomes" id="UP001174691">
    <property type="component" value="Unassembled WGS sequence"/>
</dbReference>
<dbReference type="SUPFAM" id="SSF53474">
    <property type="entry name" value="alpha/beta-Hydrolases"/>
    <property type="match status" value="1"/>
</dbReference>
<feature type="transmembrane region" description="Helical" evidence="1">
    <location>
        <begin position="219"/>
        <end position="241"/>
    </location>
</feature>
<accession>A0AA38R7K7</accession>
<keyword evidence="4" id="KW-1185">Reference proteome</keyword>
<dbReference type="EMBL" id="JANBVN010000156">
    <property type="protein sequence ID" value="KAJ9137618.1"/>
    <property type="molecule type" value="Genomic_DNA"/>
</dbReference>
<dbReference type="PANTHER" id="PTHR12277">
    <property type="entry name" value="ALPHA/BETA HYDROLASE DOMAIN-CONTAINING PROTEIN"/>
    <property type="match status" value="1"/>
</dbReference>
<evidence type="ECO:0000259" key="2">
    <source>
        <dbReference type="Pfam" id="PF00561"/>
    </source>
</evidence>
<comment type="caution">
    <text evidence="3">The sequence shown here is derived from an EMBL/GenBank/DDBJ whole genome shotgun (WGS) entry which is preliminary data.</text>
</comment>
<feature type="transmembrane region" description="Helical" evidence="1">
    <location>
        <begin position="12"/>
        <end position="30"/>
    </location>
</feature>
<dbReference type="InterPro" id="IPR000073">
    <property type="entry name" value="AB_hydrolase_1"/>
</dbReference>
<name>A0AA38R7K7_9PEZI</name>
<proteinExistence type="predicted"/>
<gene>
    <name evidence="3" type="ORF">NKR19_g8125</name>
</gene>
<dbReference type="PANTHER" id="PTHR12277:SF81">
    <property type="entry name" value="PROTEIN ABHD13"/>
    <property type="match status" value="1"/>
</dbReference>
<keyword evidence="1" id="KW-0812">Transmembrane</keyword>
<keyword evidence="1" id="KW-1133">Transmembrane helix</keyword>
<evidence type="ECO:0000313" key="4">
    <source>
        <dbReference type="Proteomes" id="UP001174691"/>
    </source>
</evidence>
<reference evidence="3" key="1">
    <citation type="submission" date="2022-07" db="EMBL/GenBank/DDBJ databases">
        <title>Fungi with potential for degradation of polypropylene.</title>
        <authorList>
            <person name="Gostincar C."/>
        </authorList>
    </citation>
    <scope>NUCLEOTIDE SEQUENCE</scope>
    <source>
        <strain evidence="3">EXF-13287</strain>
    </source>
</reference>
<evidence type="ECO:0000313" key="3">
    <source>
        <dbReference type="EMBL" id="KAJ9137618.1"/>
    </source>
</evidence>
<dbReference type="InterPro" id="IPR029058">
    <property type="entry name" value="AB_hydrolase_fold"/>
</dbReference>